<dbReference type="EMBL" id="CAIX01000108">
    <property type="protein sequence ID" value="CCI45797.1"/>
    <property type="molecule type" value="Genomic_DNA"/>
</dbReference>
<dbReference type="SMART" id="SM00298">
    <property type="entry name" value="CHROMO"/>
    <property type="match status" value="1"/>
</dbReference>
<dbReference type="CDD" id="cd00024">
    <property type="entry name" value="CD_CSD"/>
    <property type="match status" value="1"/>
</dbReference>
<dbReference type="PROSITE" id="PS50013">
    <property type="entry name" value="CHROMO_2"/>
    <property type="match status" value="1"/>
</dbReference>
<accession>A0A024GHH3</accession>
<dbReference type="Pfam" id="PF00385">
    <property type="entry name" value="Chromo"/>
    <property type="match status" value="1"/>
</dbReference>
<dbReference type="InterPro" id="IPR023780">
    <property type="entry name" value="Chromo_domain"/>
</dbReference>
<dbReference type="InterPro" id="IPR000953">
    <property type="entry name" value="Chromo/chromo_shadow_dom"/>
</dbReference>
<evidence type="ECO:0000313" key="3">
    <source>
        <dbReference type="Proteomes" id="UP000053237"/>
    </source>
</evidence>
<organism evidence="2 3">
    <name type="scientific">Albugo candida</name>
    <dbReference type="NCBI Taxonomy" id="65357"/>
    <lineage>
        <taxon>Eukaryota</taxon>
        <taxon>Sar</taxon>
        <taxon>Stramenopiles</taxon>
        <taxon>Oomycota</taxon>
        <taxon>Peronosporomycetes</taxon>
        <taxon>Albuginales</taxon>
        <taxon>Albuginaceae</taxon>
        <taxon>Albugo</taxon>
    </lineage>
</organism>
<comment type="caution">
    <text evidence="2">The sequence shown here is derived from an EMBL/GenBank/DDBJ whole genome shotgun (WGS) entry which is preliminary data.</text>
</comment>
<keyword evidence="3" id="KW-1185">Reference proteome</keyword>
<protein>
    <recommendedName>
        <fullName evidence="1">Chromo domain-containing protein</fullName>
    </recommendedName>
</protein>
<dbReference type="InParanoid" id="A0A024GHH3"/>
<evidence type="ECO:0000259" key="1">
    <source>
        <dbReference type="PROSITE" id="PS50013"/>
    </source>
</evidence>
<proteinExistence type="predicted"/>
<gene>
    <name evidence="2" type="ORF">BN9_067070</name>
</gene>
<dbReference type="Proteomes" id="UP000053237">
    <property type="component" value="Unassembled WGS sequence"/>
</dbReference>
<evidence type="ECO:0000313" key="2">
    <source>
        <dbReference type="EMBL" id="CCI45797.1"/>
    </source>
</evidence>
<name>A0A024GHH3_9STRA</name>
<feature type="domain" description="Chromo" evidence="1">
    <location>
        <begin position="45"/>
        <end position="95"/>
    </location>
</feature>
<dbReference type="OrthoDB" id="78677at2759"/>
<reference evidence="2 3" key="1">
    <citation type="submission" date="2012-05" db="EMBL/GenBank/DDBJ databases">
        <title>Recombination and specialization in a pathogen metapopulation.</title>
        <authorList>
            <person name="Gardiner A."/>
            <person name="Kemen E."/>
            <person name="Schultz-Larsen T."/>
            <person name="MacLean D."/>
            <person name="Van Oosterhout C."/>
            <person name="Jones J.D.G."/>
        </authorList>
    </citation>
    <scope>NUCLEOTIDE SEQUENCE [LARGE SCALE GENOMIC DNA]</scope>
    <source>
        <strain evidence="2 3">Ac Nc2</strain>
    </source>
</reference>
<dbReference type="SUPFAM" id="SSF54160">
    <property type="entry name" value="Chromo domain-like"/>
    <property type="match status" value="1"/>
</dbReference>
<dbReference type="AlphaFoldDB" id="A0A024GHH3"/>
<sequence>MTSRNLVAPFSIITRHVSRLKFFREKDLGVSQGLTDYIVYANGGHLVSRFLECRLNSDTHQREVLVQWMGLDDSEDSWELASVLLEDVPTLLQKWVSTQPKATAMRSFILVETSRRRGK</sequence>
<dbReference type="Gene3D" id="2.40.50.40">
    <property type="match status" value="1"/>
</dbReference>
<dbReference type="InterPro" id="IPR016197">
    <property type="entry name" value="Chromo-like_dom_sf"/>
</dbReference>